<dbReference type="GO" id="GO:0044283">
    <property type="term" value="P:small molecule biosynthetic process"/>
    <property type="evidence" value="ECO:0007669"/>
    <property type="project" value="UniProtKB-ARBA"/>
</dbReference>
<accession>A0A3N4LQN0</accession>
<dbReference type="GO" id="GO:0046872">
    <property type="term" value="F:metal ion binding"/>
    <property type="evidence" value="ECO:0007669"/>
    <property type="project" value="UniProtKB-KW"/>
</dbReference>
<gene>
    <name evidence="7" type="ORF">L211DRAFT_861425</name>
</gene>
<evidence type="ECO:0000256" key="5">
    <source>
        <dbReference type="RuleBase" id="RU003682"/>
    </source>
</evidence>
<protein>
    <submittedName>
        <fullName evidence="7">Clavaminate synthase-like protein</fullName>
    </submittedName>
</protein>
<evidence type="ECO:0000259" key="6">
    <source>
        <dbReference type="PROSITE" id="PS51471"/>
    </source>
</evidence>
<evidence type="ECO:0000313" key="7">
    <source>
        <dbReference type="EMBL" id="RPB25227.1"/>
    </source>
</evidence>
<dbReference type="InterPro" id="IPR044861">
    <property type="entry name" value="IPNS-like_FE2OG_OXY"/>
</dbReference>
<evidence type="ECO:0000256" key="4">
    <source>
        <dbReference type="ARBA" id="ARBA00023004"/>
    </source>
</evidence>
<keyword evidence="3 5" id="KW-0560">Oxidoreductase</keyword>
<keyword evidence="8" id="KW-1185">Reference proteome</keyword>
<keyword evidence="2 5" id="KW-0479">Metal-binding</keyword>
<organism evidence="7 8">
    <name type="scientific">Terfezia boudieri ATCC MYA-4762</name>
    <dbReference type="NCBI Taxonomy" id="1051890"/>
    <lineage>
        <taxon>Eukaryota</taxon>
        <taxon>Fungi</taxon>
        <taxon>Dikarya</taxon>
        <taxon>Ascomycota</taxon>
        <taxon>Pezizomycotina</taxon>
        <taxon>Pezizomycetes</taxon>
        <taxon>Pezizales</taxon>
        <taxon>Pezizaceae</taxon>
        <taxon>Terfezia</taxon>
    </lineage>
</organism>
<dbReference type="PROSITE" id="PS51471">
    <property type="entry name" value="FE2OG_OXY"/>
    <property type="match status" value="1"/>
</dbReference>
<dbReference type="OrthoDB" id="627829at2759"/>
<dbReference type="PANTHER" id="PTHR10209">
    <property type="entry name" value="OXIDOREDUCTASE, 2OG-FE II OXYGENASE FAMILY PROTEIN"/>
    <property type="match status" value="1"/>
</dbReference>
<dbReference type="STRING" id="1051890.A0A3N4LQN0"/>
<evidence type="ECO:0000313" key="8">
    <source>
        <dbReference type="Proteomes" id="UP000267821"/>
    </source>
</evidence>
<dbReference type="InterPro" id="IPR005123">
    <property type="entry name" value="Oxoglu/Fe-dep_dioxygenase_dom"/>
</dbReference>
<dbReference type="PANTHER" id="PTHR10209:SF812">
    <property type="entry name" value="2OG-FE(II) OXYGENASE FAMILY, PUTATIVE (AFU_ORTHOLOGUE AFUA_3G14880)-RELATED"/>
    <property type="match status" value="1"/>
</dbReference>
<dbReference type="InterPro" id="IPR027443">
    <property type="entry name" value="IPNS-like_sf"/>
</dbReference>
<dbReference type="Proteomes" id="UP000267821">
    <property type="component" value="Unassembled WGS sequence"/>
</dbReference>
<evidence type="ECO:0000256" key="3">
    <source>
        <dbReference type="ARBA" id="ARBA00023002"/>
    </source>
</evidence>
<dbReference type="InterPro" id="IPR026992">
    <property type="entry name" value="DIOX_N"/>
</dbReference>
<comment type="similarity">
    <text evidence="1 5">Belongs to the iron/ascorbate-dependent oxidoreductase family.</text>
</comment>
<dbReference type="EMBL" id="ML121538">
    <property type="protein sequence ID" value="RPB25227.1"/>
    <property type="molecule type" value="Genomic_DNA"/>
</dbReference>
<dbReference type="InParanoid" id="A0A3N4LQN0"/>
<dbReference type="Gene3D" id="2.60.120.330">
    <property type="entry name" value="B-lactam Antibiotic, Isopenicillin N Synthase, Chain"/>
    <property type="match status" value="1"/>
</dbReference>
<dbReference type="AlphaFoldDB" id="A0A3N4LQN0"/>
<dbReference type="Pfam" id="PF14226">
    <property type="entry name" value="DIOX_N"/>
    <property type="match status" value="1"/>
</dbReference>
<evidence type="ECO:0000256" key="1">
    <source>
        <dbReference type="ARBA" id="ARBA00008056"/>
    </source>
</evidence>
<sequence>MSSSFQSVPVLDYSLSLSSDTKPGFLEQLQYALLEVGFLYIKNTNIDDELIQKVISLGKAFFDLPEEEKLRLEMKNSPHFLGYSRLGNEITKHKTDWREQIDLATELPAPEPTEPRYRLLRGPNQWPSESLLPGFRDTYTTYMNQMTDLSTRFVSLIAEAIGLPPNAFDKFFWQDPKRRKQDKLKIVKYPDVATLPSGSGSGTETQGVGPHKDSMLSSYLLQATNHRGLQVQNVAGEWIECPPIPGTFVVAIGQGLEAMTGGVCVATTHRVLSPPAGSGARFSIPFFQGVSYDTNFEDMDVPEDVKALKRDVQRSANAGESVEMTFKKERYETLGQATLMNRIKSHQDVGEKFYPDLLTVVREMVAKEQEAR</sequence>
<name>A0A3N4LQN0_9PEZI</name>
<dbReference type="Pfam" id="PF03171">
    <property type="entry name" value="2OG-FeII_Oxy"/>
    <property type="match status" value="1"/>
</dbReference>
<reference evidence="7 8" key="1">
    <citation type="journal article" date="2018" name="Nat. Ecol. Evol.">
        <title>Pezizomycetes genomes reveal the molecular basis of ectomycorrhizal truffle lifestyle.</title>
        <authorList>
            <person name="Murat C."/>
            <person name="Payen T."/>
            <person name="Noel B."/>
            <person name="Kuo A."/>
            <person name="Morin E."/>
            <person name="Chen J."/>
            <person name="Kohler A."/>
            <person name="Krizsan K."/>
            <person name="Balestrini R."/>
            <person name="Da Silva C."/>
            <person name="Montanini B."/>
            <person name="Hainaut M."/>
            <person name="Levati E."/>
            <person name="Barry K.W."/>
            <person name="Belfiori B."/>
            <person name="Cichocki N."/>
            <person name="Clum A."/>
            <person name="Dockter R.B."/>
            <person name="Fauchery L."/>
            <person name="Guy J."/>
            <person name="Iotti M."/>
            <person name="Le Tacon F."/>
            <person name="Lindquist E.A."/>
            <person name="Lipzen A."/>
            <person name="Malagnac F."/>
            <person name="Mello A."/>
            <person name="Molinier V."/>
            <person name="Miyauchi S."/>
            <person name="Poulain J."/>
            <person name="Riccioni C."/>
            <person name="Rubini A."/>
            <person name="Sitrit Y."/>
            <person name="Splivallo R."/>
            <person name="Traeger S."/>
            <person name="Wang M."/>
            <person name="Zifcakova L."/>
            <person name="Wipf D."/>
            <person name="Zambonelli A."/>
            <person name="Paolocci F."/>
            <person name="Nowrousian M."/>
            <person name="Ottonello S."/>
            <person name="Baldrian P."/>
            <person name="Spatafora J.W."/>
            <person name="Henrissat B."/>
            <person name="Nagy L.G."/>
            <person name="Aury J.M."/>
            <person name="Wincker P."/>
            <person name="Grigoriev I.V."/>
            <person name="Bonfante P."/>
            <person name="Martin F.M."/>
        </authorList>
    </citation>
    <scope>NUCLEOTIDE SEQUENCE [LARGE SCALE GENOMIC DNA]</scope>
    <source>
        <strain evidence="7 8">ATCC MYA-4762</strain>
    </source>
</reference>
<dbReference type="SUPFAM" id="SSF51197">
    <property type="entry name" value="Clavaminate synthase-like"/>
    <property type="match status" value="1"/>
</dbReference>
<dbReference type="GO" id="GO:0016491">
    <property type="term" value="F:oxidoreductase activity"/>
    <property type="evidence" value="ECO:0007669"/>
    <property type="project" value="UniProtKB-KW"/>
</dbReference>
<feature type="domain" description="Fe2OG dioxygenase" evidence="6">
    <location>
        <begin position="180"/>
        <end position="290"/>
    </location>
</feature>
<proteinExistence type="inferred from homology"/>
<keyword evidence="4 5" id="KW-0408">Iron</keyword>
<evidence type="ECO:0000256" key="2">
    <source>
        <dbReference type="ARBA" id="ARBA00022723"/>
    </source>
</evidence>